<feature type="region of interest" description="Disordered" evidence="1">
    <location>
        <begin position="155"/>
        <end position="301"/>
    </location>
</feature>
<proteinExistence type="predicted"/>
<dbReference type="InterPro" id="IPR038725">
    <property type="entry name" value="YdaG_split_barrel_FMN-bd"/>
</dbReference>
<keyword evidence="4" id="KW-1185">Reference proteome</keyword>
<evidence type="ECO:0000313" key="4">
    <source>
        <dbReference type="Proteomes" id="UP001430954"/>
    </source>
</evidence>
<feature type="compositionally biased region" description="Basic residues" evidence="1">
    <location>
        <begin position="185"/>
        <end position="200"/>
    </location>
</feature>
<feature type="compositionally biased region" description="Basic and acidic residues" evidence="1">
    <location>
        <begin position="174"/>
        <end position="184"/>
    </location>
</feature>
<accession>A0ABS7T357</accession>
<gene>
    <name evidence="3" type="ORF">K6753_01980</name>
</gene>
<organism evidence="3 4">
    <name type="scientific">Novilysobacter selenitireducens</name>
    <dbReference type="NCBI Taxonomy" id="2872639"/>
    <lineage>
        <taxon>Bacteria</taxon>
        <taxon>Pseudomonadati</taxon>
        <taxon>Pseudomonadota</taxon>
        <taxon>Gammaproteobacteria</taxon>
        <taxon>Lysobacterales</taxon>
        <taxon>Lysobacteraceae</taxon>
        <taxon>Novilysobacter</taxon>
    </lineage>
</organism>
<dbReference type="PANTHER" id="PTHR34818">
    <property type="entry name" value="PROTEIN BLI-3"/>
    <property type="match status" value="1"/>
</dbReference>
<reference evidence="3 4" key="1">
    <citation type="submission" date="2021-09" db="EMBL/GenBank/DDBJ databases">
        <title>Lysobacter sp. 13A isolated from the river sediment.</title>
        <authorList>
            <person name="Liu H."/>
            <person name="Li S."/>
            <person name="Mao S."/>
        </authorList>
    </citation>
    <scope>NUCLEOTIDE SEQUENCE [LARGE SCALE GENOMIC DNA]</scope>
    <source>
        <strain evidence="3 4">13A</strain>
    </source>
</reference>
<evidence type="ECO:0000313" key="3">
    <source>
        <dbReference type="EMBL" id="MBZ4038305.1"/>
    </source>
</evidence>
<dbReference type="Pfam" id="PF16242">
    <property type="entry name" value="Pyrid_ox_like"/>
    <property type="match status" value="1"/>
</dbReference>
<comment type="caution">
    <text evidence="3">The sequence shown here is derived from an EMBL/GenBank/DDBJ whole genome shotgun (WGS) entry which is preliminary data.</text>
</comment>
<dbReference type="InterPro" id="IPR012349">
    <property type="entry name" value="Split_barrel_FMN-bd"/>
</dbReference>
<dbReference type="SUPFAM" id="SSF50475">
    <property type="entry name" value="FMN-binding split barrel"/>
    <property type="match status" value="1"/>
</dbReference>
<dbReference type="PANTHER" id="PTHR34818:SF1">
    <property type="entry name" value="PROTEIN BLI-3"/>
    <property type="match status" value="1"/>
</dbReference>
<sequence length="301" mass="32410">MARKTVRQIADLLEKIDTAMLTTVGPDGFLVSRPLSTRASSFDGKRVWFFTEADSPKVAEIARHPKVNLAYASSDRNTYVSLAGTAEVNRDRRRIGRLWNDAMKAFFPNGKDDPNLVLLEVQVRSIEYWDGPGSLVGKLVGFVVARVTGDEEHMGDNRLIDMSGKRAASRLPPSHKDAPADARKAAKQALKKTPTKKTPTKKAASGKASAKKTANSKAPAKTSTRTAATKKPVARKATAKRPATKKAATKKAAAGKTSGRATNAPAAKAPVKRATKKSARRSTSTAGARVEAIRRVRTRGR</sequence>
<dbReference type="EMBL" id="JAINZW010000001">
    <property type="protein sequence ID" value="MBZ4038305.1"/>
    <property type="molecule type" value="Genomic_DNA"/>
</dbReference>
<evidence type="ECO:0000259" key="2">
    <source>
        <dbReference type="Pfam" id="PF16242"/>
    </source>
</evidence>
<feature type="domain" description="General stress protein FMN-binding split barrel" evidence="2">
    <location>
        <begin position="5"/>
        <end position="151"/>
    </location>
</feature>
<dbReference type="Gene3D" id="2.30.110.10">
    <property type="entry name" value="Electron Transport, Fmn-binding Protein, Chain A"/>
    <property type="match status" value="1"/>
</dbReference>
<protein>
    <submittedName>
        <fullName evidence="3">Pyridoxamine 5'-phosphate oxidase family protein</fullName>
    </submittedName>
</protein>
<dbReference type="Proteomes" id="UP001430954">
    <property type="component" value="Unassembled WGS sequence"/>
</dbReference>
<name>A0ABS7T357_9GAMM</name>
<feature type="compositionally biased region" description="Low complexity" evidence="1">
    <location>
        <begin position="250"/>
        <end position="262"/>
    </location>
</feature>
<evidence type="ECO:0000256" key="1">
    <source>
        <dbReference type="SAM" id="MobiDB-lite"/>
    </source>
</evidence>
<feature type="compositionally biased region" description="Low complexity" evidence="1">
    <location>
        <begin position="201"/>
        <end position="231"/>
    </location>
</feature>
<feature type="compositionally biased region" description="Basic residues" evidence="1">
    <location>
        <begin position="232"/>
        <end position="249"/>
    </location>
</feature>
<dbReference type="InterPro" id="IPR052917">
    <property type="entry name" value="Stress-Dev_Protein"/>
</dbReference>
<feature type="compositionally biased region" description="Basic residues" evidence="1">
    <location>
        <begin position="270"/>
        <end position="280"/>
    </location>
</feature>